<evidence type="ECO:0000313" key="1">
    <source>
        <dbReference type="Proteomes" id="UP000887575"/>
    </source>
</evidence>
<proteinExistence type="predicted"/>
<dbReference type="WBParaSite" id="MBELARI_LOCUS7629">
    <property type="protein sequence ID" value="MBELARI_LOCUS7629"/>
    <property type="gene ID" value="MBELARI_LOCUS7629"/>
</dbReference>
<organism evidence="1 2">
    <name type="scientific">Mesorhabditis belari</name>
    <dbReference type="NCBI Taxonomy" id="2138241"/>
    <lineage>
        <taxon>Eukaryota</taxon>
        <taxon>Metazoa</taxon>
        <taxon>Ecdysozoa</taxon>
        <taxon>Nematoda</taxon>
        <taxon>Chromadorea</taxon>
        <taxon>Rhabditida</taxon>
        <taxon>Rhabditina</taxon>
        <taxon>Rhabditomorpha</taxon>
        <taxon>Rhabditoidea</taxon>
        <taxon>Rhabditidae</taxon>
        <taxon>Mesorhabditinae</taxon>
        <taxon>Mesorhabditis</taxon>
    </lineage>
</organism>
<accession>A0AAF3JB41</accession>
<keyword evidence="1" id="KW-1185">Reference proteome</keyword>
<sequence>MLILLLISSVLTLENVIKLDKKSPSFAIHSGKLNRLGNISIIACKRCDILVDYTQRNCLNEPMTQKEYLNKRRQTLCFDPLPITINEEMLDNGQCVESWPYVFDLTKYLFVCRYEFNEVGELLIKTLGKQKIEYGLSFRVRQWVDDGMKVLVIPESLSPEKEPIRIALVEKGIIATVVIDRYLIGLADETEIKPVSQEDALKYNYCTGLQFDITCHMDATYSTFFGSDPGLEKDSMYHILDVKSGTSVRSRSSSTTIFSQNNCSFCIAYQLPVLVLPNSIRVRSLPIILTSYYFPWTFDDPAQYVGCFLNKILLQDSYKNNLLIQIDALNGGNLKFDVYSDAECDQNSFNYTINFNSSSTQISTIRTKCMLLEWCTKKERSGFKLWTSSGPVNAPSDVDCSEMFELNEENSQIIFHGMMLAKGRISQSPICVQVNSTKEKMGDLEIEFAFICHAAESECLQSTPFLLDLSIPPLDNCTESKILMNDLILKNCKYKSDDFLAISTSHFEQALASVIAVRFIKYIDKTVDYVLIPNYYQNRQKESFGFHFEASERPTWVSIGFFYRFDNYLEKFKMDHSSVICSYNVYSSFPPRETQLARRYLTTFSDDEKFVSQPMKSSLYSILIPPGCAPKCSMVDVIVEVESIGNADLRLEFINTTRNDKATRFTGVILGPETKMPIKLMQRDVYQLNVFLVLGPGLNQSFWFFGDKSNRTLGSVREKTD</sequence>
<protein>
    <submittedName>
        <fullName evidence="2">Uncharacterized protein</fullName>
    </submittedName>
</protein>
<name>A0AAF3JB41_9BILA</name>
<dbReference type="Proteomes" id="UP000887575">
    <property type="component" value="Unassembled WGS sequence"/>
</dbReference>
<dbReference type="AlphaFoldDB" id="A0AAF3JB41"/>
<reference evidence="2" key="1">
    <citation type="submission" date="2024-02" db="UniProtKB">
        <authorList>
            <consortium name="WormBaseParasite"/>
        </authorList>
    </citation>
    <scope>IDENTIFICATION</scope>
</reference>
<evidence type="ECO:0000313" key="2">
    <source>
        <dbReference type="WBParaSite" id="MBELARI_LOCUS7629"/>
    </source>
</evidence>